<feature type="transmembrane region" description="Helical" evidence="7">
    <location>
        <begin position="394"/>
        <end position="414"/>
    </location>
</feature>
<dbReference type="AlphaFoldDB" id="T5AHP0"/>
<name>T5AHP0_OPHSC</name>
<proteinExistence type="predicted"/>
<keyword evidence="5 7" id="KW-0472">Membrane</keyword>
<evidence type="ECO:0000256" key="5">
    <source>
        <dbReference type="ARBA" id="ARBA00023136"/>
    </source>
</evidence>
<dbReference type="InterPro" id="IPR036259">
    <property type="entry name" value="MFS_trans_sf"/>
</dbReference>
<evidence type="ECO:0000256" key="3">
    <source>
        <dbReference type="ARBA" id="ARBA00022692"/>
    </source>
</evidence>
<feature type="transmembrane region" description="Helical" evidence="7">
    <location>
        <begin position="286"/>
        <end position="304"/>
    </location>
</feature>
<dbReference type="PANTHER" id="PTHR19432:SF35">
    <property type="entry name" value="SOLUTE CARRIER FAMILY 45 MEMBER 3 ISOFORM X1"/>
    <property type="match status" value="1"/>
</dbReference>
<feature type="transmembrane region" description="Helical" evidence="7">
    <location>
        <begin position="426"/>
        <end position="445"/>
    </location>
</feature>
<keyword evidence="4 7" id="KW-1133">Transmembrane helix</keyword>
<feature type="transmembrane region" description="Helical" evidence="7">
    <location>
        <begin position="228"/>
        <end position="251"/>
    </location>
</feature>
<dbReference type="OrthoDB" id="28755at2759"/>
<dbReference type="eggNOG" id="KOG0637">
    <property type="taxonomic scope" value="Eukaryota"/>
</dbReference>
<evidence type="ECO:0000313" key="8">
    <source>
        <dbReference type="EMBL" id="EQL02099.1"/>
    </source>
</evidence>
<dbReference type="HOGENOM" id="CLU_018303_0_0_1"/>
<feature type="transmembrane region" description="Helical" evidence="7">
    <location>
        <begin position="40"/>
        <end position="60"/>
    </location>
</feature>
<evidence type="ECO:0000256" key="2">
    <source>
        <dbReference type="ARBA" id="ARBA00022448"/>
    </source>
</evidence>
<keyword evidence="2" id="KW-0813">Transport</keyword>
<protein>
    <submittedName>
        <fullName evidence="8">Major facilitator superfamily domain, general substrate transporter</fullName>
    </submittedName>
</protein>
<dbReference type="PANTHER" id="PTHR19432">
    <property type="entry name" value="SUGAR TRANSPORTER"/>
    <property type="match status" value="1"/>
</dbReference>
<reference evidence="8 9" key="1">
    <citation type="journal article" date="2013" name="Chin. Sci. Bull.">
        <title>Genome survey uncovers the secrets of sex and lifestyle in caterpillar fungus.</title>
        <authorList>
            <person name="Hu X."/>
            <person name="Zhang Y."/>
            <person name="Xiao G."/>
            <person name="Zheng P."/>
            <person name="Xia Y."/>
            <person name="Zhang X."/>
            <person name="St Leger R.J."/>
            <person name="Liu X."/>
            <person name="Wang C."/>
        </authorList>
    </citation>
    <scope>NUCLEOTIDE SEQUENCE [LARGE SCALE GENOMIC DNA]</scope>
    <source>
        <strain evidence="9">Co18 / CGMCC 3.14243</strain>
        <tissue evidence="8">Fruit-body</tissue>
    </source>
</reference>
<dbReference type="GO" id="GO:0008506">
    <property type="term" value="F:sucrose:proton symporter activity"/>
    <property type="evidence" value="ECO:0007669"/>
    <property type="project" value="TreeGrafter"/>
</dbReference>
<feature type="transmembrane region" description="Helical" evidence="7">
    <location>
        <begin position="310"/>
        <end position="332"/>
    </location>
</feature>
<keyword evidence="3 7" id="KW-0812">Transmembrane</keyword>
<evidence type="ECO:0000256" key="1">
    <source>
        <dbReference type="ARBA" id="ARBA00004141"/>
    </source>
</evidence>
<dbReference type="Proteomes" id="UP000019374">
    <property type="component" value="Unassembled WGS sequence"/>
</dbReference>
<evidence type="ECO:0000256" key="4">
    <source>
        <dbReference type="ARBA" id="ARBA00022989"/>
    </source>
</evidence>
<accession>T5AHP0</accession>
<evidence type="ECO:0000313" key="9">
    <source>
        <dbReference type="Proteomes" id="UP000019374"/>
    </source>
</evidence>
<dbReference type="GO" id="GO:0005886">
    <property type="term" value="C:plasma membrane"/>
    <property type="evidence" value="ECO:0007669"/>
    <property type="project" value="TreeGrafter"/>
</dbReference>
<feature type="transmembrane region" description="Helical" evidence="7">
    <location>
        <begin position="6"/>
        <end position="28"/>
    </location>
</feature>
<feature type="transmembrane region" description="Helical" evidence="7">
    <location>
        <begin position="181"/>
        <end position="203"/>
    </location>
</feature>
<feature type="region of interest" description="Disordered" evidence="6">
    <location>
        <begin position="360"/>
        <end position="380"/>
    </location>
</feature>
<organism evidence="8 9">
    <name type="scientific">Ophiocordyceps sinensis (strain Co18 / CGMCC 3.14243)</name>
    <name type="common">Yarsagumba caterpillar fungus</name>
    <name type="synonym">Hirsutella sinensis</name>
    <dbReference type="NCBI Taxonomy" id="911162"/>
    <lineage>
        <taxon>Eukaryota</taxon>
        <taxon>Fungi</taxon>
        <taxon>Dikarya</taxon>
        <taxon>Ascomycota</taxon>
        <taxon>Pezizomycotina</taxon>
        <taxon>Sordariomycetes</taxon>
        <taxon>Hypocreomycetidae</taxon>
        <taxon>Hypocreales</taxon>
        <taxon>Ophiocordycipitaceae</taxon>
        <taxon>Ophiocordyceps</taxon>
    </lineage>
</organism>
<evidence type="ECO:0000256" key="7">
    <source>
        <dbReference type="SAM" id="Phobius"/>
    </source>
</evidence>
<comment type="subcellular location">
    <subcellularLocation>
        <location evidence="1">Membrane</location>
        <topology evidence="1">Multi-pass membrane protein</topology>
    </subcellularLocation>
</comment>
<gene>
    <name evidence="8" type="ORF">OCS_02193</name>
</gene>
<sequence length="465" mass="49286">MVGGTVATVVALMFLAWVKEIVAGLLGVFGADPASEGVRVSVVVAAVLGIYLLDIAINTVQAAVRAFMVDCAPAHQQELANSMASRFTGIGNIVGDMAGYANLPAHLWFLGNTQFKILCAIASVALALTVALSTSIVDERDPRTDGLPAKKTPGVVAFFWGILRSIKRLPPQTKRVCQVQFFAWVGFFPLLFYTSSYIGEIYIQPFLRANPNMTPKELDALYEQATRIGAFALLVNAVVSLSTNVLLPFFIAPTFDGRPVGAKGRQEAERSFFGTLRIPGFSLKRAWLGSLVLFAGAMFCTPFVRSVEAATVLIGVAGITWAMALWAPWAIISAEISRRDALDRARKLEASMSLHDSAALGESSWGPVSASGSHERGGPEDADQAGVILGIHNMAIALPQIVATVGSSIIFKIWQKPRGTPGDHSIATVMALGGVCVLGSVVFAARIRDDASAPVGEPADQEAGG</sequence>
<dbReference type="EMBL" id="KE652352">
    <property type="protein sequence ID" value="EQL02099.1"/>
    <property type="molecule type" value="Genomic_DNA"/>
</dbReference>
<dbReference type="SUPFAM" id="SSF103473">
    <property type="entry name" value="MFS general substrate transporter"/>
    <property type="match status" value="1"/>
</dbReference>
<evidence type="ECO:0000256" key="6">
    <source>
        <dbReference type="SAM" id="MobiDB-lite"/>
    </source>
</evidence>